<comment type="caution">
    <text evidence="18">The sequence shown here is derived from an EMBL/GenBank/DDBJ whole genome shotgun (WGS) entry which is preliminary data.</text>
</comment>
<reference evidence="19" key="1">
    <citation type="journal article" date="2019" name="Int. J. Syst. Evol. Microbiol.">
        <title>The Global Catalogue of Microorganisms (GCM) 10K type strain sequencing project: providing services to taxonomists for standard genome sequencing and annotation.</title>
        <authorList>
            <consortium name="The Broad Institute Genomics Platform"/>
            <consortium name="The Broad Institute Genome Sequencing Center for Infectious Disease"/>
            <person name="Wu L."/>
            <person name="Ma J."/>
        </authorList>
    </citation>
    <scope>NUCLEOTIDE SEQUENCE [LARGE SCALE GENOMIC DNA]</scope>
    <source>
        <strain evidence="19">CGMCC 1.16275</strain>
    </source>
</reference>
<dbReference type="RefSeq" id="WP_377356787.1">
    <property type="nucleotide sequence ID" value="NZ_JBHTCM010000005.1"/>
</dbReference>
<dbReference type="InterPro" id="IPR010979">
    <property type="entry name" value="Ribosomal_uS13-like_H2TH"/>
</dbReference>
<comment type="catalytic activity">
    <reaction evidence="1 15">
        <text>Hydrolysis of DNA containing ring-opened 7-methylguanine residues, releasing 2,6-diamino-4-hydroxy-5-(N-methyl)formamidopyrimidine.</text>
        <dbReference type="EC" id="3.2.2.23"/>
    </reaction>
</comment>
<feature type="binding site" evidence="15">
    <location>
        <position position="97"/>
    </location>
    <ligand>
        <name>DNA</name>
        <dbReference type="ChEBI" id="CHEBI:16991"/>
    </ligand>
</feature>
<feature type="active site" description="Proton donor" evidence="15">
    <location>
        <position position="3"/>
    </location>
</feature>
<dbReference type="SUPFAM" id="SSF81624">
    <property type="entry name" value="N-terminal domain of MutM-like DNA repair proteins"/>
    <property type="match status" value="1"/>
</dbReference>
<evidence type="ECO:0000259" key="17">
    <source>
        <dbReference type="PROSITE" id="PS51068"/>
    </source>
</evidence>
<dbReference type="Proteomes" id="UP001596456">
    <property type="component" value="Unassembled WGS sequence"/>
</dbReference>
<evidence type="ECO:0000256" key="15">
    <source>
        <dbReference type="HAMAP-Rule" id="MF_00103"/>
    </source>
</evidence>
<gene>
    <name evidence="15 18" type="primary">mutM</name>
    <name evidence="15" type="synonym">fpg</name>
    <name evidence="18" type="ORF">ACFQPS_04455</name>
</gene>
<dbReference type="HAMAP" id="MF_00103">
    <property type="entry name" value="Fapy_DNA_glycosyl"/>
    <property type="match status" value="1"/>
</dbReference>
<comment type="cofactor">
    <cofactor evidence="15">
        <name>Zn(2+)</name>
        <dbReference type="ChEBI" id="CHEBI:29105"/>
    </cofactor>
    <text evidence="15">Binds 1 zinc ion per subunit.</text>
</comment>
<feature type="domain" description="FPG-type" evidence="16">
    <location>
        <begin position="250"/>
        <end position="290"/>
    </location>
</feature>
<evidence type="ECO:0000313" key="18">
    <source>
        <dbReference type="EMBL" id="MFC7332403.1"/>
    </source>
</evidence>
<evidence type="ECO:0000256" key="13">
    <source>
        <dbReference type="ARBA" id="ARBA00023295"/>
    </source>
</evidence>
<protein>
    <recommendedName>
        <fullName evidence="15">Formamidopyrimidine-DNA glycosylase</fullName>
        <shortName evidence="15">Fapy-DNA glycosylase</shortName>
        <ecNumber evidence="15">3.2.2.23</ecNumber>
    </recommendedName>
    <alternativeName>
        <fullName evidence="15">DNA-(apurinic or apyrimidinic site) lyase MutM</fullName>
        <shortName evidence="15">AP lyase MutM</shortName>
        <ecNumber evidence="15">4.2.99.18</ecNumber>
    </alternativeName>
</protein>
<evidence type="ECO:0000256" key="6">
    <source>
        <dbReference type="ARBA" id="ARBA00022771"/>
    </source>
</evidence>
<evidence type="ECO:0000313" key="19">
    <source>
        <dbReference type="Proteomes" id="UP001596456"/>
    </source>
</evidence>
<keyword evidence="7 15" id="KW-0378">Hydrolase</keyword>
<evidence type="ECO:0000256" key="11">
    <source>
        <dbReference type="ARBA" id="ARBA00023239"/>
    </source>
</evidence>
<evidence type="ECO:0000256" key="9">
    <source>
        <dbReference type="ARBA" id="ARBA00023125"/>
    </source>
</evidence>
<keyword evidence="5 15" id="KW-0227">DNA damage</keyword>
<feature type="active site" description="Proton donor; for delta-elimination activity" evidence="15">
    <location>
        <position position="280"/>
    </location>
</feature>
<feature type="domain" description="Formamidopyrimidine-DNA glycosylase catalytic" evidence="17">
    <location>
        <begin position="2"/>
        <end position="125"/>
    </location>
</feature>
<evidence type="ECO:0000256" key="7">
    <source>
        <dbReference type="ARBA" id="ARBA00022801"/>
    </source>
</evidence>
<keyword evidence="12 15" id="KW-0511">Multifunctional enzyme</keyword>
<dbReference type="SMART" id="SM01232">
    <property type="entry name" value="H2TH"/>
    <property type="match status" value="1"/>
</dbReference>
<dbReference type="Gene3D" id="1.10.8.50">
    <property type="match status" value="1"/>
</dbReference>
<dbReference type="Pfam" id="PF06831">
    <property type="entry name" value="H2TH"/>
    <property type="match status" value="1"/>
</dbReference>
<dbReference type="EMBL" id="JBHTCM010000005">
    <property type="protein sequence ID" value="MFC7332403.1"/>
    <property type="molecule type" value="Genomic_DNA"/>
</dbReference>
<dbReference type="InterPro" id="IPR015886">
    <property type="entry name" value="H2TH_FPG"/>
</dbReference>
<accession>A0ABW2KR17</accession>
<keyword evidence="6 15" id="KW-0863">Zinc-finger</keyword>
<dbReference type="NCBIfam" id="TIGR00577">
    <property type="entry name" value="fpg"/>
    <property type="match status" value="1"/>
</dbReference>
<evidence type="ECO:0000256" key="12">
    <source>
        <dbReference type="ARBA" id="ARBA00023268"/>
    </source>
</evidence>
<comment type="function">
    <text evidence="15">Involved in base excision repair of DNA damaged by oxidation or by mutagenic agents. Acts as DNA glycosylase that recognizes and removes damaged bases. Has a preference for oxidized purines, such as 7,8-dihydro-8-oxoguanine (8-oxoG). Has AP (apurinic/apyrimidinic) lyase activity and introduces nicks in the DNA strand. Cleaves the DNA backbone by beta-delta elimination to generate a single-strand break at the site of the removed base with both 3'- and 5'-phosphates.</text>
</comment>
<feature type="active site" description="Proton donor; for beta-elimination activity" evidence="15">
    <location>
        <position position="58"/>
    </location>
</feature>
<dbReference type="PANTHER" id="PTHR22993">
    <property type="entry name" value="FORMAMIDOPYRIMIDINE-DNA GLYCOSYLASE"/>
    <property type="match status" value="1"/>
</dbReference>
<dbReference type="PROSITE" id="PS51066">
    <property type="entry name" value="ZF_FPG_2"/>
    <property type="match status" value="1"/>
</dbReference>
<dbReference type="InterPro" id="IPR035937">
    <property type="entry name" value="FPG_N"/>
</dbReference>
<dbReference type="GO" id="GO:0008534">
    <property type="term" value="F:oxidized purine nucleobase lesion DNA N-glycosylase activity"/>
    <property type="evidence" value="ECO:0007669"/>
    <property type="project" value="UniProtKB-EC"/>
</dbReference>
<keyword evidence="4 15" id="KW-0479">Metal-binding</keyword>
<dbReference type="InterPro" id="IPR012319">
    <property type="entry name" value="FPG_cat"/>
</dbReference>
<comment type="similarity">
    <text evidence="2 15">Belongs to the FPG family.</text>
</comment>
<dbReference type="InterPro" id="IPR000214">
    <property type="entry name" value="Znf_DNA_glyclase/AP_lyase"/>
</dbReference>
<dbReference type="EC" id="4.2.99.18" evidence="15"/>
<keyword evidence="10 15" id="KW-0234">DNA repair</keyword>
<dbReference type="InterPro" id="IPR020629">
    <property type="entry name" value="FPG_Glyclase"/>
</dbReference>
<dbReference type="SUPFAM" id="SSF46946">
    <property type="entry name" value="S13-like H2TH domain"/>
    <property type="match status" value="1"/>
</dbReference>
<dbReference type="GO" id="GO:0140078">
    <property type="term" value="F:class I DNA-(apurinic or apyrimidinic site) endonuclease activity"/>
    <property type="evidence" value="ECO:0007669"/>
    <property type="project" value="UniProtKB-EC"/>
</dbReference>
<dbReference type="Gene3D" id="3.20.190.10">
    <property type="entry name" value="MutM-like, N-terminal"/>
    <property type="match status" value="1"/>
</dbReference>
<keyword evidence="19" id="KW-1185">Reference proteome</keyword>
<dbReference type="CDD" id="cd08966">
    <property type="entry name" value="EcFpg-like_N"/>
    <property type="match status" value="1"/>
</dbReference>
<feature type="active site" description="Schiff-base intermediate with DNA" evidence="15">
    <location>
        <position position="2"/>
    </location>
</feature>
<evidence type="ECO:0000256" key="4">
    <source>
        <dbReference type="ARBA" id="ARBA00022723"/>
    </source>
</evidence>
<name>A0ABW2KR17_9PROT</name>
<evidence type="ECO:0000256" key="5">
    <source>
        <dbReference type="ARBA" id="ARBA00022763"/>
    </source>
</evidence>
<comment type="catalytic activity">
    <reaction evidence="14 15">
        <text>2'-deoxyribonucleotide-(2'-deoxyribose 5'-phosphate)-2'-deoxyribonucleotide-DNA = a 3'-end 2'-deoxyribonucleotide-(2,3-dehydro-2,3-deoxyribose 5'-phosphate)-DNA + a 5'-end 5'-phospho-2'-deoxyribonucleoside-DNA + H(+)</text>
        <dbReference type="Rhea" id="RHEA:66592"/>
        <dbReference type="Rhea" id="RHEA-COMP:13180"/>
        <dbReference type="Rhea" id="RHEA-COMP:16897"/>
        <dbReference type="Rhea" id="RHEA-COMP:17067"/>
        <dbReference type="ChEBI" id="CHEBI:15378"/>
        <dbReference type="ChEBI" id="CHEBI:136412"/>
        <dbReference type="ChEBI" id="CHEBI:157695"/>
        <dbReference type="ChEBI" id="CHEBI:167181"/>
        <dbReference type="EC" id="4.2.99.18"/>
    </reaction>
</comment>
<feature type="binding site" evidence="15">
    <location>
        <position position="122"/>
    </location>
    <ligand>
        <name>DNA</name>
        <dbReference type="ChEBI" id="CHEBI:16991"/>
    </ligand>
</feature>
<dbReference type="SUPFAM" id="SSF57716">
    <property type="entry name" value="Glucocorticoid receptor-like (DNA-binding domain)"/>
    <property type="match status" value="1"/>
</dbReference>
<proteinExistence type="inferred from homology"/>
<keyword evidence="13 15" id="KW-0326">Glycosidase</keyword>
<keyword evidence="11 15" id="KW-0456">Lyase</keyword>
<dbReference type="NCBIfam" id="NF002211">
    <property type="entry name" value="PRK01103.1"/>
    <property type="match status" value="1"/>
</dbReference>
<keyword evidence="9 15" id="KW-0238">DNA-binding</keyword>
<sequence>MPELPEVETVRRGLEMKIAGRVLVRVAQYRPDLRFPLPERFAARLTGLRVAGLFRRAKYLLIRLEGSAEGPLVWLVHLGMSGTLVVRRGPPGPPGPHDHLVFETDPPPGEAQGWVVTYNDVRRFGFMDLFPEALLESHPMLACLGPEPLGNGFDALELSRRLAGKITPIKAALLDQTVVAGLGNIYVCESLFRAGISPRRLAHTVAGRRAARLVPAIRDVLTEAIAAGGSSLRDYVQSDGELGYFQHSFKVYGREGEPCPGCDCDPVRTGGIARIVQSGRSTFYCPRHQR</sequence>
<evidence type="ECO:0000256" key="3">
    <source>
        <dbReference type="ARBA" id="ARBA00011245"/>
    </source>
</evidence>
<organism evidence="18 19">
    <name type="scientific">Rhodocista pekingensis</name>
    <dbReference type="NCBI Taxonomy" id="201185"/>
    <lineage>
        <taxon>Bacteria</taxon>
        <taxon>Pseudomonadati</taxon>
        <taxon>Pseudomonadota</taxon>
        <taxon>Alphaproteobacteria</taxon>
        <taxon>Rhodospirillales</taxon>
        <taxon>Azospirillaceae</taxon>
        <taxon>Rhodocista</taxon>
    </lineage>
</organism>
<dbReference type="Pfam" id="PF01149">
    <property type="entry name" value="Fapy_DNA_glyco"/>
    <property type="match status" value="1"/>
</dbReference>
<evidence type="ECO:0000256" key="2">
    <source>
        <dbReference type="ARBA" id="ARBA00009409"/>
    </source>
</evidence>
<evidence type="ECO:0000259" key="16">
    <source>
        <dbReference type="PROSITE" id="PS51066"/>
    </source>
</evidence>
<feature type="binding site" evidence="15">
    <location>
        <position position="165"/>
    </location>
    <ligand>
        <name>DNA</name>
        <dbReference type="ChEBI" id="CHEBI:16991"/>
    </ligand>
</feature>
<dbReference type="EC" id="3.2.2.23" evidence="15"/>
<dbReference type="PANTHER" id="PTHR22993:SF9">
    <property type="entry name" value="FORMAMIDOPYRIMIDINE-DNA GLYCOSYLASE"/>
    <property type="match status" value="1"/>
</dbReference>
<dbReference type="SMART" id="SM00898">
    <property type="entry name" value="Fapy_DNA_glyco"/>
    <property type="match status" value="1"/>
</dbReference>
<evidence type="ECO:0000256" key="10">
    <source>
        <dbReference type="ARBA" id="ARBA00023204"/>
    </source>
</evidence>
<comment type="subunit">
    <text evidence="3 15">Monomer.</text>
</comment>
<dbReference type="PROSITE" id="PS51068">
    <property type="entry name" value="FPG_CAT"/>
    <property type="match status" value="1"/>
</dbReference>
<evidence type="ECO:0000256" key="14">
    <source>
        <dbReference type="ARBA" id="ARBA00044632"/>
    </source>
</evidence>
<evidence type="ECO:0000256" key="8">
    <source>
        <dbReference type="ARBA" id="ARBA00022833"/>
    </source>
</evidence>
<keyword evidence="8 15" id="KW-0862">Zinc</keyword>
<evidence type="ECO:0000256" key="1">
    <source>
        <dbReference type="ARBA" id="ARBA00001668"/>
    </source>
</evidence>